<keyword evidence="1" id="KW-0812">Transmembrane</keyword>
<comment type="caution">
    <text evidence="2">The sequence shown here is derived from an EMBL/GenBank/DDBJ whole genome shotgun (WGS) entry which is preliminary data.</text>
</comment>
<protein>
    <submittedName>
        <fullName evidence="2">Uncharacterized protein</fullName>
    </submittedName>
</protein>
<dbReference type="Proteomes" id="UP000254875">
    <property type="component" value="Unassembled WGS sequence"/>
</dbReference>
<keyword evidence="3" id="KW-1185">Reference proteome</keyword>
<feature type="transmembrane region" description="Helical" evidence="1">
    <location>
        <begin position="38"/>
        <end position="59"/>
    </location>
</feature>
<proteinExistence type="predicted"/>
<evidence type="ECO:0000256" key="1">
    <source>
        <dbReference type="SAM" id="Phobius"/>
    </source>
</evidence>
<dbReference type="OrthoDB" id="9135500at2"/>
<evidence type="ECO:0000313" key="3">
    <source>
        <dbReference type="Proteomes" id="UP000254875"/>
    </source>
</evidence>
<reference evidence="3" key="1">
    <citation type="submission" date="2018-05" db="EMBL/GenBank/DDBJ databases">
        <authorList>
            <person name="Feng T."/>
        </authorList>
    </citation>
    <scope>NUCLEOTIDE SEQUENCE [LARGE SCALE GENOMIC DNA]</scope>
    <source>
        <strain evidence="3">S27</strain>
    </source>
</reference>
<organism evidence="2 3">
    <name type="scientific">Paraburkholderia lacunae</name>
    <dbReference type="NCBI Taxonomy" id="2211104"/>
    <lineage>
        <taxon>Bacteria</taxon>
        <taxon>Pseudomonadati</taxon>
        <taxon>Pseudomonadota</taxon>
        <taxon>Betaproteobacteria</taxon>
        <taxon>Burkholderiales</taxon>
        <taxon>Burkholderiaceae</taxon>
        <taxon>Paraburkholderia</taxon>
    </lineage>
</organism>
<feature type="transmembrane region" description="Helical" evidence="1">
    <location>
        <begin position="12"/>
        <end position="31"/>
    </location>
</feature>
<keyword evidence="1" id="KW-0472">Membrane</keyword>
<gene>
    <name evidence="2" type="ORF">DLM46_07455</name>
</gene>
<sequence length="84" mass="9186">MQPVAESNAFISLIPLLLACVGIAFAGHYLAKDKGRPVIRWTILCIIPIVNFYCLAYLVGCTNLRLEAKLDAILKAQGQTLVNL</sequence>
<dbReference type="AlphaFoldDB" id="A0A370NCM6"/>
<accession>A0A370NCM6</accession>
<dbReference type="RefSeq" id="WP_115100120.1">
    <property type="nucleotide sequence ID" value="NZ_QHKS01000004.1"/>
</dbReference>
<name>A0A370NCM6_9BURK</name>
<keyword evidence="1" id="KW-1133">Transmembrane helix</keyword>
<dbReference type="EMBL" id="QHKS01000004">
    <property type="protein sequence ID" value="RDK03360.1"/>
    <property type="molecule type" value="Genomic_DNA"/>
</dbReference>
<evidence type="ECO:0000313" key="2">
    <source>
        <dbReference type="EMBL" id="RDK03360.1"/>
    </source>
</evidence>